<evidence type="ECO:0000256" key="4">
    <source>
        <dbReference type="PROSITE-ProRule" id="PRU00283"/>
    </source>
</evidence>
<dbReference type="PANTHER" id="PTHR47969:SF33">
    <property type="entry name" value="KINESIN-LIKE PROTEIN"/>
    <property type="match status" value="1"/>
</dbReference>
<dbReference type="EMBL" id="BNCO01000090">
    <property type="protein sequence ID" value="GIL66825.1"/>
    <property type="molecule type" value="Genomic_DNA"/>
</dbReference>
<dbReference type="Proteomes" id="UP000747399">
    <property type="component" value="Unassembled WGS sequence"/>
</dbReference>
<dbReference type="PRINTS" id="PR00380">
    <property type="entry name" value="KINESINHEAVY"/>
</dbReference>
<dbReference type="PANTHER" id="PTHR47969">
    <property type="entry name" value="CHROMOSOME-ASSOCIATED KINESIN KIF4A-RELATED"/>
    <property type="match status" value="1"/>
</dbReference>
<dbReference type="GO" id="GO:0051231">
    <property type="term" value="P:spindle elongation"/>
    <property type="evidence" value="ECO:0007669"/>
    <property type="project" value="TreeGrafter"/>
</dbReference>
<reference evidence="7" key="1">
    <citation type="journal article" date="2021" name="Proc. Natl. Acad. Sci. U.S.A.">
        <title>Three genomes in the algal genus Volvox reveal the fate of a haploid sex-determining region after a transition to homothallism.</title>
        <authorList>
            <person name="Yamamoto K."/>
            <person name="Hamaji T."/>
            <person name="Kawai-Toyooka H."/>
            <person name="Matsuzaki R."/>
            <person name="Takahashi F."/>
            <person name="Nishimura Y."/>
            <person name="Kawachi M."/>
            <person name="Noguchi H."/>
            <person name="Minakuchi Y."/>
            <person name="Umen J.G."/>
            <person name="Toyoda A."/>
            <person name="Nozaki H."/>
        </authorList>
    </citation>
    <scope>NUCLEOTIDE SEQUENCE</scope>
    <source>
        <strain evidence="7">NIES-3780</strain>
    </source>
</reference>
<gene>
    <name evidence="7" type="ORF">Vafri_20325</name>
</gene>
<keyword evidence="3 4" id="KW-0505">Motor protein</keyword>
<dbReference type="GO" id="GO:0007052">
    <property type="term" value="P:mitotic spindle organization"/>
    <property type="evidence" value="ECO:0007669"/>
    <property type="project" value="TreeGrafter"/>
</dbReference>
<dbReference type="GO" id="GO:0005875">
    <property type="term" value="C:microtubule associated complex"/>
    <property type="evidence" value="ECO:0007669"/>
    <property type="project" value="TreeGrafter"/>
</dbReference>
<dbReference type="InterPro" id="IPR036961">
    <property type="entry name" value="Kinesin_motor_dom_sf"/>
</dbReference>
<dbReference type="SUPFAM" id="SSF52540">
    <property type="entry name" value="P-loop containing nucleoside triphosphate hydrolases"/>
    <property type="match status" value="1"/>
</dbReference>
<evidence type="ECO:0000256" key="5">
    <source>
        <dbReference type="SAM" id="MobiDB-lite"/>
    </source>
</evidence>
<dbReference type="GO" id="GO:0003777">
    <property type="term" value="F:microtubule motor activity"/>
    <property type="evidence" value="ECO:0007669"/>
    <property type="project" value="InterPro"/>
</dbReference>
<dbReference type="CDD" id="cd00106">
    <property type="entry name" value="KISc"/>
    <property type="match status" value="1"/>
</dbReference>
<accession>A0A8J4BWM3</accession>
<feature type="compositionally biased region" description="Low complexity" evidence="5">
    <location>
        <begin position="846"/>
        <end position="881"/>
    </location>
</feature>
<dbReference type="Gene3D" id="3.40.850.10">
    <property type="entry name" value="Kinesin motor domain"/>
    <property type="match status" value="1"/>
</dbReference>
<name>A0A8J4BWM3_9CHLO</name>
<organism evidence="7 8">
    <name type="scientific">Volvox africanus</name>
    <dbReference type="NCBI Taxonomy" id="51714"/>
    <lineage>
        <taxon>Eukaryota</taxon>
        <taxon>Viridiplantae</taxon>
        <taxon>Chlorophyta</taxon>
        <taxon>core chlorophytes</taxon>
        <taxon>Chlorophyceae</taxon>
        <taxon>CS clade</taxon>
        <taxon>Chlamydomonadales</taxon>
        <taxon>Volvocaceae</taxon>
        <taxon>Volvox</taxon>
    </lineage>
</organism>
<keyword evidence="8" id="KW-1185">Reference proteome</keyword>
<comment type="similarity">
    <text evidence="4">Belongs to the TRAFAC class myosin-kinesin ATPase superfamily. Kinesin family.</text>
</comment>
<feature type="region of interest" description="Disordered" evidence="5">
    <location>
        <begin position="673"/>
        <end position="732"/>
    </location>
</feature>
<proteinExistence type="inferred from homology"/>
<keyword evidence="1 4" id="KW-0547">Nucleotide-binding</keyword>
<dbReference type="GO" id="GO:0008017">
    <property type="term" value="F:microtubule binding"/>
    <property type="evidence" value="ECO:0007669"/>
    <property type="project" value="InterPro"/>
</dbReference>
<dbReference type="InterPro" id="IPR027417">
    <property type="entry name" value="P-loop_NTPase"/>
</dbReference>
<evidence type="ECO:0000313" key="8">
    <source>
        <dbReference type="Proteomes" id="UP000747399"/>
    </source>
</evidence>
<keyword evidence="2 4" id="KW-0067">ATP-binding</keyword>
<dbReference type="PROSITE" id="PS00411">
    <property type="entry name" value="KINESIN_MOTOR_1"/>
    <property type="match status" value="1"/>
</dbReference>
<dbReference type="InterPro" id="IPR001752">
    <property type="entry name" value="Kinesin_motor_dom"/>
</dbReference>
<feature type="domain" description="Kinesin motor" evidence="6">
    <location>
        <begin position="9"/>
        <end position="411"/>
    </location>
</feature>
<evidence type="ECO:0000313" key="7">
    <source>
        <dbReference type="EMBL" id="GIL66825.1"/>
    </source>
</evidence>
<dbReference type="Pfam" id="PF00225">
    <property type="entry name" value="Kinesin"/>
    <property type="match status" value="1"/>
</dbReference>
<dbReference type="PROSITE" id="PS50067">
    <property type="entry name" value="KINESIN_MOTOR_2"/>
    <property type="match status" value="1"/>
</dbReference>
<feature type="compositionally biased region" description="Polar residues" evidence="5">
    <location>
        <begin position="807"/>
        <end position="820"/>
    </location>
</feature>
<sequence length="1005" mass="101824">MDASGQTKAIRVAVRVRPLLPSDGATEHSLLQLDPGRPNEVVLASGNDRRTARRYTFDQVLSSDVTQEGIYDKVGVSDMVTAVVEGYHSTIFAYGQTGSGKTYTMEGYRYVSPSHGSVSGGKPAAGSAGVRGGAVRTAATTAAPQADFTATPDEQLGLTPRAVRELFTTVAQDHRRRFQIRCSFVQIYREQVYDLLNPTTLSGLPGGGSNGPRRHGSTAGPLRMRWSQQEGFYLDNLLMPEVESAEEAITAFQMGVGNKVMSSHRLNASSSRSHCIFTLYVASSPLESPLEQRTAKFTLVDLAGSERSAHTGATEGALRDESVAINKSLFTLRQVITALTDATATATTPATAAVGATPPHVPYRDSKLTCLLKHSLGGSSLTLMVACLSPADRFLEENASTLDYAARARKIANQVAVNEDPRSRLIRELRTEVAFLRQQLEAAGSAAALPAASKRLFAGGGGGGGVNTLAATGSTAATAAVTAAAAAAPPLPPVAATSTGSGSTGVFDDEDEAAYATQLRSADVEVLVRAVIEASRVALASSSALANLRAAYTRTCASLESLRVEYDTLASEDAHVRDRLSMLEALVAADSRGGGAAMRPMGQPRVDVAGVGEAGGLYTASTAALIELEELRRENALLHERLQLLEPDIGPSGVVLTVKTRGSVAAMGLRPATGSATRGGAAGSAAHSVNARSGGGVRPATSGTGSNGPGGTASVRHQQTQRAQSAGSLLPTRSGRLVATSLVGSGASAAAAAAAVASNPFIPNDVLSAVLPPPPSAAAGGKTGVGGRMTSGPRPQTNTGSSSSSSNKTLTVDQLRNVLQLNGGGSGSMSPGASAAHTDAGSNECGTGTATGSTPGGSDQRLNSSGVSAGTNVSSSNSATATATATASGRLTELGHAVASRALASGVRLSTTGKLLPAAPARMAVEAATASGASSPLRPGTSSPAIPAAVPAASKELPALAGGTTAVTAPPPTGGALGDASPEVALVHLLAERNALTRQRLAGGQ</sequence>
<feature type="binding site" evidence="4">
    <location>
        <begin position="95"/>
        <end position="102"/>
    </location>
    <ligand>
        <name>ATP</name>
        <dbReference type="ChEBI" id="CHEBI:30616"/>
    </ligand>
</feature>
<feature type="region of interest" description="Disordered" evidence="5">
    <location>
        <begin position="773"/>
        <end position="881"/>
    </location>
</feature>
<dbReference type="GO" id="GO:0005524">
    <property type="term" value="F:ATP binding"/>
    <property type="evidence" value="ECO:0007669"/>
    <property type="project" value="UniProtKB-UniRule"/>
</dbReference>
<feature type="compositionally biased region" description="Polar residues" evidence="5">
    <location>
        <begin position="715"/>
        <end position="727"/>
    </location>
</feature>
<evidence type="ECO:0000256" key="2">
    <source>
        <dbReference type="ARBA" id="ARBA00022840"/>
    </source>
</evidence>
<evidence type="ECO:0000256" key="1">
    <source>
        <dbReference type="ARBA" id="ARBA00022741"/>
    </source>
</evidence>
<dbReference type="InterPro" id="IPR027640">
    <property type="entry name" value="Kinesin-like_fam"/>
</dbReference>
<protein>
    <recommendedName>
        <fullName evidence="6">Kinesin motor domain-containing protein</fullName>
    </recommendedName>
</protein>
<comment type="caution">
    <text evidence="7">The sequence shown here is derived from an EMBL/GenBank/DDBJ whole genome shotgun (WGS) entry which is preliminary data.</text>
</comment>
<feature type="compositionally biased region" description="Low complexity" evidence="5">
    <location>
        <begin position="673"/>
        <end position="686"/>
    </location>
</feature>
<evidence type="ECO:0000256" key="3">
    <source>
        <dbReference type="ARBA" id="ARBA00023175"/>
    </source>
</evidence>
<evidence type="ECO:0000259" key="6">
    <source>
        <dbReference type="PROSITE" id="PS50067"/>
    </source>
</evidence>
<dbReference type="InterPro" id="IPR019821">
    <property type="entry name" value="Kinesin_motor_CS"/>
</dbReference>
<dbReference type="AlphaFoldDB" id="A0A8J4BWM3"/>
<dbReference type="SMART" id="SM00129">
    <property type="entry name" value="KISc"/>
    <property type="match status" value="1"/>
</dbReference>
<dbReference type="GO" id="GO:0007018">
    <property type="term" value="P:microtubule-based movement"/>
    <property type="evidence" value="ECO:0007669"/>
    <property type="project" value="InterPro"/>
</dbReference>